<dbReference type="InterPro" id="IPR010559">
    <property type="entry name" value="Sig_transdc_His_kin_internal"/>
</dbReference>
<evidence type="ECO:0000313" key="3">
    <source>
        <dbReference type="EMBL" id="MBB4807384.1"/>
    </source>
</evidence>
<dbReference type="AlphaFoldDB" id="A0A840KI73"/>
<dbReference type="EMBL" id="JACHLE010000003">
    <property type="protein sequence ID" value="MBB4807384.1"/>
    <property type="molecule type" value="Genomic_DNA"/>
</dbReference>
<feature type="transmembrane region" description="Helical" evidence="1">
    <location>
        <begin position="12"/>
        <end position="32"/>
    </location>
</feature>
<keyword evidence="1" id="KW-1133">Transmembrane helix</keyword>
<dbReference type="GO" id="GO:0000155">
    <property type="term" value="F:phosphorelay sensor kinase activity"/>
    <property type="evidence" value="ECO:0007669"/>
    <property type="project" value="InterPro"/>
</dbReference>
<dbReference type="Pfam" id="PF06580">
    <property type="entry name" value="His_kinase"/>
    <property type="match status" value="1"/>
</dbReference>
<dbReference type="InterPro" id="IPR036890">
    <property type="entry name" value="HATPase_C_sf"/>
</dbReference>
<keyword evidence="1" id="KW-0472">Membrane</keyword>
<keyword evidence="3" id="KW-0808">Transferase</keyword>
<comment type="caution">
    <text evidence="3">The sequence shown here is derived from an EMBL/GenBank/DDBJ whole genome shotgun (WGS) entry which is preliminary data.</text>
</comment>
<keyword evidence="3" id="KW-0418">Kinase</keyword>
<keyword evidence="1" id="KW-0812">Transmembrane</keyword>
<feature type="domain" description="Signal transduction histidine kinase internal region" evidence="2">
    <location>
        <begin position="59"/>
        <end position="139"/>
    </location>
</feature>
<evidence type="ECO:0000256" key="1">
    <source>
        <dbReference type="SAM" id="Phobius"/>
    </source>
</evidence>
<dbReference type="RefSeq" id="WP_184190246.1">
    <property type="nucleotide sequence ID" value="NZ_JACHLE010000003.1"/>
</dbReference>
<dbReference type="Gene3D" id="3.30.565.10">
    <property type="entry name" value="Histidine kinase-like ATPase, C-terminal domain"/>
    <property type="match status" value="1"/>
</dbReference>
<name>A0A840KI73_9FLAO</name>
<dbReference type="InterPro" id="IPR050640">
    <property type="entry name" value="Bact_2-comp_sensor_kinase"/>
</dbReference>
<keyword evidence="4" id="KW-1185">Reference proteome</keyword>
<dbReference type="PANTHER" id="PTHR34220">
    <property type="entry name" value="SENSOR HISTIDINE KINASE YPDA"/>
    <property type="match status" value="1"/>
</dbReference>
<gene>
    <name evidence="3" type="ORF">HNP38_002688</name>
</gene>
<dbReference type="PANTHER" id="PTHR34220:SF7">
    <property type="entry name" value="SENSOR HISTIDINE KINASE YPDA"/>
    <property type="match status" value="1"/>
</dbReference>
<accession>A0A840KI73</accession>
<protein>
    <submittedName>
        <fullName evidence="3">Sensor histidine kinase YesM</fullName>
    </submittedName>
</protein>
<sequence>MQTSENELTLKLFVVFSCIFILVAIVFLFLFYRFTQTKNDILKEKFKEKLENEVLINRAELLALRSQMNPHFVFNALNTVLYFIQQNDIEQSEDFLAKFSQLVRNFFEYARKTDLTISEELEFISHYLEIEKLRFEDKLSYSIEVDPLIETETTRIPSMILQPIVENAVNHGIFHKKDPGEIGISFKKNNNNSYFVIIRDNGIGINQSKKLYKNTHRHLNTHTHILEERLRLLRDGRQWKIAYSIEDLTSNGGEGTEVTLKIETL</sequence>
<organism evidence="3 4">
    <name type="scientific">Chryseobacterium defluvii</name>
    <dbReference type="NCBI Taxonomy" id="160396"/>
    <lineage>
        <taxon>Bacteria</taxon>
        <taxon>Pseudomonadati</taxon>
        <taxon>Bacteroidota</taxon>
        <taxon>Flavobacteriia</taxon>
        <taxon>Flavobacteriales</taxon>
        <taxon>Weeksellaceae</taxon>
        <taxon>Chryseobacterium group</taxon>
        <taxon>Chryseobacterium</taxon>
    </lineage>
</organism>
<dbReference type="GO" id="GO:0016020">
    <property type="term" value="C:membrane"/>
    <property type="evidence" value="ECO:0007669"/>
    <property type="project" value="InterPro"/>
</dbReference>
<evidence type="ECO:0000259" key="2">
    <source>
        <dbReference type="Pfam" id="PF06580"/>
    </source>
</evidence>
<reference evidence="3 4" key="1">
    <citation type="submission" date="2020-08" db="EMBL/GenBank/DDBJ databases">
        <title>Functional genomics of gut bacteria from endangered species of beetles.</title>
        <authorList>
            <person name="Carlos-Shanley C."/>
        </authorList>
    </citation>
    <scope>NUCLEOTIDE SEQUENCE [LARGE SCALE GENOMIC DNA]</scope>
    <source>
        <strain evidence="3 4">S00151</strain>
    </source>
</reference>
<evidence type="ECO:0000313" key="4">
    <source>
        <dbReference type="Proteomes" id="UP000592180"/>
    </source>
</evidence>
<dbReference type="Proteomes" id="UP000592180">
    <property type="component" value="Unassembled WGS sequence"/>
</dbReference>
<dbReference type="SUPFAM" id="SSF55874">
    <property type="entry name" value="ATPase domain of HSP90 chaperone/DNA topoisomerase II/histidine kinase"/>
    <property type="match status" value="1"/>
</dbReference>
<proteinExistence type="predicted"/>